<dbReference type="Gene3D" id="2.30.110.10">
    <property type="entry name" value="Electron Transport, Fmn-binding Protein, Chain A"/>
    <property type="match status" value="1"/>
</dbReference>
<feature type="domain" description="Flavin reductase like" evidence="2">
    <location>
        <begin position="27"/>
        <end position="174"/>
    </location>
</feature>
<evidence type="ECO:0000256" key="1">
    <source>
        <dbReference type="ARBA" id="ARBA00023002"/>
    </source>
</evidence>
<dbReference type="SMART" id="SM00903">
    <property type="entry name" value="Flavin_Reduct"/>
    <property type="match status" value="1"/>
</dbReference>
<keyword evidence="3" id="KW-0503">Monooxygenase</keyword>
<dbReference type="GO" id="GO:0004497">
    <property type="term" value="F:monooxygenase activity"/>
    <property type="evidence" value="ECO:0007669"/>
    <property type="project" value="UniProtKB-KW"/>
</dbReference>
<dbReference type="Proteomes" id="UP000248887">
    <property type="component" value="Unassembled WGS sequence"/>
</dbReference>
<proteinExistence type="predicted"/>
<accession>A0A2W5SNX4</accession>
<dbReference type="EMBL" id="QFQD01000009">
    <property type="protein sequence ID" value="PZQ84467.1"/>
    <property type="molecule type" value="Genomic_DNA"/>
</dbReference>
<dbReference type="Pfam" id="PF01613">
    <property type="entry name" value="Flavin_Reduct"/>
    <property type="match status" value="1"/>
</dbReference>
<dbReference type="PANTHER" id="PTHR30466">
    <property type="entry name" value="FLAVIN REDUCTASE"/>
    <property type="match status" value="1"/>
</dbReference>
<evidence type="ECO:0000259" key="2">
    <source>
        <dbReference type="SMART" id="SM00903"/>
    </source>
</evidence>
<dbReference type="SUPFAM" id="SSF50475">
    <property type="entry name" value="FMN-binding split barrel"/>
    <property type="match status" value="1"/>
</dbReference>
<dbReference type="InterPro" id="IPR002563">
    <property type="entry name" value="Flavin_Rdtase-like_dom"/>
</dbReference>
<evidence type="ECO:0000313" key="3">
    <source>
        <dbReference type="EMBL" id="PZQ84467.1"/>
    </source>
</evidence>
<dbReference type="GO" id="GO:0042602">
    <property type="term" value="F:riboflavin reductase (NADPH) activity"/>
    <property type="evidence" value="ECO:0007669"/>
    <property type="project" value="TreeGrafter"/>
</dbReference>
<dbReference type="GO" id="GO:0010181">
    <property type="term" value="F:FMN binding"/>
    <property type="evidence" value="ECO:0007669"/>
    <property type="project" value="InterPro"/>
</dbReference>
<dbReference type="AlphaFoldDB" id="A0A2W5SNX4"/>
<name>A0A2W5SNX4_ANCNO</name>
<evidence type="ECO:0000313" key="4">
    <source>
        <dbReference type="Proteomes" id="UP000248887"/>
    </source>
</evidence>
<sequence length="176" mass="18261">MMPSHAGPSVDDPPVRRLDAADFRAAMRELATGVTIITAGREHGRRGLTATAVCSVCAEPPTLLVCVNRSAEGHAAILESGSFCVNVIAAEHQPLAERFAGRDGARGAERFEHGEWRALATGAPVLADAIAAFDCQLVQAIDAGTHTVFLGAVTATTVSPRRAALLYRAGAFAATG</sequence>
<keyword evidence="1" id="KW-0560">Oxidoreductase</keyword>
<gene>
    <name evidence="3" type="ORF">DI549_04670</name>
</gene>
<dbReference type="PANTHER" id="PTHR30466:SF1">
    <property type="entry name" value="FMN REDUCTASE (NADH) RUTF"/>
    <property type="match status" value="1"/>
</dbReference>
<reference evidence="3 4" key="1">
    <citation type="submission" date="2017-08" db="EMBL/GenBank/DDBJ databases">
        <title>Infants hospitalized years apart are colonized by the same room-sourced microbial strains.</title>
        <authorList>
            <person name="Brooks B."/>
            <person name="Olm M.R."/>
            <person name="Firek B.A."/>
            <person name="Baker R."/>
            <person name="Thomas B.C."/>
            <person name="Morowitz M.J."/>
            <person name="Banfield J.F."/>
        </authorList>
    </citation>
    <scope>NUCLEOTIDE SEQUENCE [LARGE SCALE GENOMIC DNA]</scope>
    <source>
        <strain evidence="3">S2_005_001_R2_27</strain>
    </source>
</reference>
<comment type="caution">
    <text evidence="3">The sequence shown here is derived from an EMBL/GenBank/DDBJ whole genome shotgun (WGS) entry which is preliminary data.</text>
</comment>
<organism evidence="3 4">
    <name type="scientific">Ancylobacter novellus</name>
    <name type="common">Thiobacillus novellus</name>
    <dbReference type="NCBI Taxonomy" id="921"/>
    <lineage>
        <taxon>Bacteria</taxon>
        <taxon>Pseudomonadati</taxon>
        <taxon>Pseudomonadota</taxon>
        <taxon>Alphaproteobacteria</taxon>
        <taxon>Hyphomicrobiales</taxon>
        <taxon>Xanthobacteraceae</taxon>
        <taxon>Ancylobacter</taxon>
    </lineage>
</organism>
<dbReference type="InterPro" id="IPR012349">
    <property type="entry name" value="Split_barrel_FMN-bd"/>
</dbReference>
<protein>
    <submittedName>
        <fullName evidence="3">Nitrilotriacetate monooxygenase</fullName>
    </submittedName>
</protein>
<dbReference type="InterPro" id="IPR050268">
    <property type="entry name" value="NADH-dep_flavin_reductase"/>
</dbReference>